<dbReference type="EMBL" id="CP020919">
    <property type="protein sequence ID" value="AWG23912.1"/>
    <property type="molecule type" value="Genomic_DNA"/>
</dbReference>
<feature type="signal peptide" evidence="2">
    <location>
        <begin position="1"/>
        <end position="18"/>
    </location>
</feature>
<feature type="region of interest" description="Disordered" evidence="1">
    <location>
        <begin position="22"/>
        <end position="78"/>
    </location>
</feature>
<dbReference type="KEGG" id="fki:FK004_01080"/>
<protein>
    <submittedName>
        <fullName evidence="3">Uncharacterized protein</fullName>
    </submittedName>
</protein>
<keyword evidence="2" id="KW-0732">Signal</keyword>
<sequence length="175" mass="19266">MRFFILLTFLVFSMLVSAQYKTPNTPTPPTPPNVTGVTMPPPSSADGAASGRTTSTTRTSSSSSSHVSTSRSRSSRSTISVHESDLSYSLKAEFDSNKWHELQEFLTDTMDNTYKIESNKSLQWWKKGNGDSVAYSFLLTTNSLKITIDKKLNSKAATERLVEVAETLSNTISSH</sequence>
<dbReference type="AlphaFoldDB" id="A0A2S1LJJ5"/>
<feature type="chain" id="PRO_5015553020" evidence="2">
    <location>
        <begin position="19"/>
        <end position="175"/>
    </location>
</feature>
<evidence type="ECO:0000313" key="3">
    <source>
        <dbReference type="EMBL" id="AWG23912.1"/>
    </source>
</evidence>
<keyword evidence="4" id="KW-1185">Reference proteome</keyword>
<feature type="compositionally biased region" description="Low complexity" evidence="1">
    <location>
        <begin position="50"/>
        <end position="78"/>
    </location>
</feature>
<reference evidence="3 4" key="1">
    <citation type="submission" date="2017-04" db="EMBL/GenBank/DDBJ databases">
        <title>Complete genome sequence of Flavobacterium kingsejong AJ004.</title>
        <authorList>
            <person name="Lee P.C."/>
        </authorList>
    </citation>
    <scope>NUCLEOTIDE SEQUENCE [LARGE SCALE GENOMIC DNA]</scope>
    <source>
        <strain evidence="3 4">AJ004</strain>
    </source>
</reference>
<dbReference type="Proteomes" id="UP000244677">
    <property type="component" value="Chromosome"/>
</dbReference>
<evidence type="ECO:0000256" key="1">
    <source>
        <dbReference type="SAM" id="MobiDB-lite"/>
    </source>
</evidence>
<accession>A0A2S1LJJ5</accession>
<organism evidence="3 4">
    <name type="scientific">Flavobacterium kingsejongi</name>
    <dbReference type="NCBI Taxonomy" id="1678728"/>
    <lineage>
        <taxon>Bacteria</taxon>
        <taxon>Pseudomonadati</taxon>
        <taxon>Bacteroidota</taxon>
        <taxon>Flavobacteriia</taxon>
        <taxon>Flavobacteriales</taxon>
        <taxon>Flavobacteriaceae</taxon>
        <taxon>Flavobacterium</taxon>
    </lineage>
</organism>
<gene>
    <name evidence="3" type="ORF">FK004_01080</name>
</gene>
<proteinExistence type="predicted"/>
<name>A0A2S1LJJ5_9FLAO</name>
<evidence type="ECO:0000256" key="2">
    <source>
        <dbReference type="SAM" id="SignalP"/>
    </source>
</evidence>
<evidence type="ECO:0000313" key="4">
    <source>
        <dbReference type="Proteomes" id="UP000244677"/>
    </source>
</evidence>
<dbReference type="RefSeq" id="WP_108735579.1">
    <property type="nucleotide sequence ID" value="NZ_CP020919.1"/>
</dbReference>